<evidence type="ECO:0000313" key="9">
    <source>
        <dbReference type="EMBL" id="MBL4915042.1"/>
    </source>
</evidence>
<keyword evidence="5" id="KW-0564">Palmitate</keyword>
<dbReference type="InterPro" id="IPR011990">
    <property type="entry name" value="TPR-like_helical_dom_sf"/>
</dbReference>
<evidence type="ECO:0000313" key="10">
    <source>
        <dbReference type="Proteomes" id="UP000604898"/>
    </source>
</evidence>
<dbReference type="PROSITE" id="PS51257">
    <property type="entry name" value="PROKAR_LIPOPROTEIN"/>
    <property type="match status" value="1"/>
</dbReference>
<dbReference type="Gene3D" id="3.40.50.2300">
    <property type="match status" value="2"/>
</dbReference>
<dbReference type="PANTHER" id="PTHR38038">
    <property type="entry name" value="PENICILLIN-BINDING PROTEIN ACTIVATOR LPOA"/>
    <property type="match status" value="1"/>
</dbReference>
<keyword evidence="2" id="KW-0133">Cell shape</keyword>
<proteinExistence type="predicted"/>
<keyword evidence="7" id="KW-0449">Lipoprotein</keyword>
<protein>
    <submittedName>
        <fullName evidence="9">Penicillin-binding protein activator</fullName>
    </submittedName>
</protein>
<name>A0ABS1T2M5_9GAMM</name>
<dbReference type="Gene3D" id="1.25.40.650">
    <property type="match status" value="1"/>
</dbReference>
<evidence type="ECO:0000256" key="1">
    <source>
        <dbReference type="ARBA" id="ARBA00022729"/>
    </source>
</evidence>
<gene>
    <name evidence="9" type="ORF">JMA39_18245</name>
</gene>
<keyword evidence="10" id="KW-1185">Reference proteome</keyword>
<keyword evidence="6" id="KW-0998">Cell outer membrane</keyword>
<dbReference type="Pfam" id="PF04348">
    <property type="entry name" value="LppC"/>
    <property type="match status" value="2"/>
</dbReference>
<dbReference type="Proteomes" id="UP000604898">
    <property type="component" value="Unassembled WGS sequence"/>
</dbReference>
<keyword evidence="4" id="KW-0472">Membrane</keyword>
<dbReference type="CDD" id="cd06339">
    <property type="entry name" value="PBP1_YraM_LppC_lipoprotein-like"/>
    <property type="match status" value="1"/>
</dbReference>
<evidence type="ECO:0000256" key="2">
    <source>
        <dbReference type="ARBA" id="ARBA00022960"/>
    </source>
</evidence>
<accession>A0ABS1T2M5</accession>
<evidence type="ECO:0000256" key="5">
    <source>
        <dbReference type="ARBA" id="ARBA00023139"/>
    </source>
</evidence>
<dbReference type="PANTHER" id="PTHR38038:SF1">
    <property type="entry name" value="PENICILLIN-BINDING PROTEIN ACTIVATOR LPOA"/>
    <property type="match status" value="1"/>
</dbReference>
<keyword evidence="3" id="KW-0573">Peptidoglycan synthesis</keyword>
<dbReference type="SUPFAM" id="SSF53822">
    <property type="entry name" value="Periplasmic binding protein-like I"/>
    <property type="match status" value="1"/>
</dbReference>
<evidence type="ECO:0000256" key="3">
    <source>
        <dbReference type="ARBA" id="ARBA00022984"/>
    </source>
</evidence>
<dbReference type="InterPro" id="IPR028082">
    <property type="entry name" value="Peripla_BP_I"/>
</dbReference>
<comment type="caution">
    <text evidence="9">The sequence shown here is derived from an EMBL/GenBank/DDBJ whole genome shotgun (WGS) entry which is preliminary data.</text>
</comment>
<sequence length="642" mass="71257">MLKRLNTTKFISIAILSAVLFGCGTTTAPVKTEKTEVSLTSVTKSSSQYLALAANEKNKETRDKYVLLAAHAFINEGNGNAADKTLKSIAQDITQTPELLAEHIYLSARALEMISTYDHALKVLDYPSNWKLPNWQWVSYYQLKAHLYQLLNQPIEQVRQLSLLSQYLPAAEAYEVNDTIWRSLQPINEQTLLSFSNDASNPIFAGWVQLAYIAKHYAIDPNDLVRHLGSWQQLNPNHPAAAKLPTDLEKALNTQPYQPKNIAVLLPLTGPRAVVANTVKQGILANYMATGDDSVTLNFFDTTVGAQFAYQQAVAAGAEFIIGPLLQSEVEQLQNMAATSDAATTADTAVSSKGVANTDAVVNSSAVAPTTPVVSKTIPQLYLNHIDSFTADPDKFFFALSPTDEAIDAAQRLYNDGIEQPLLLVSNDAVGHRMADSFDKAWKKLTNNPVEIHYYDRGDKMKVTVQKALGVIDSKERIARIKAILTPKIEADFRSRRDIDAIYMISASHDLELLKPFIDVNFSVFADPVPLYTTSRSRVEGNSRETAEELNNLTISDIPWLLSPNTETQMVNELWPNWSNSRKRLFIMGYDALDLVGKLAQMRALPGYQFSGRSGMLSVLPDGTINRQLSWGRYQRGNLRPL</sequence>
<evidence type="ECO:0000256" key="8">
    <source>
        <dbReference type="SAM" id="SignalP"/>
    </source>
</evidence>
<evidence type="ECO:0000256" key="4">
    <source>
        <dbReference type="ARBA" id="ARBA00023136"/>
    </source>
</evidence>
<keyword evidence="1 8" id="KW-0732">Signal</keyword>
<evidence type="ECO:0000256" key="7">
    <source>
        <dbReference type="ARBA" id="ARBA00023288"/>
    </source>
</evidence>
<dbReference type="RefSeq" id="WP_202723305.1">
    <property type="nucleotide sequence ID" value="NZ_BPEX01000016.1"/>
</dbReference>
<feature type="chain" id="PRO_5047132041" evidence="8">
    <location>
        <begin position="29"/>
        <end position="642"/>
    </location>
</feature>
<reference evidence="9 10" key="1">
    <citation type="submission" date="2021-01" db="EMBL/GenBank/DDBJ databases">
        <title>Genome sequence of Shewanella schlegeliana JCM 11561.</title>
        <authorList>
            <person name="Zhang H."/>
            <person name="Li C."/>
        </authorList>
    </citation>
    <scope>NUCLEOTIDE SEQUENCE [LARGE SCALE GENOMIC DNA]</scope>
    <source>
        <strain evidence="9 10">JCM 11561</strain>
    </source>
</reference>
<evidence type="ECO:0000256" key="6">
    <source>
        <dbReference type="ARBA" id="ARBA00023237"/>
    </source>
</evidence>
<feature type="signal peptide" evidence="8">
    <location>
        <begin position="1"/>
        <end position="28"/>
    </location>
</feature>
<dbReference type="Gene3D" id="1.25.40.10">
    <property type="entry name" value="Tetratricopeptide repeat domain"/>
    <property type="match status" value="1"/>
</dbReference>
<dbReference type="EMBL" id="JAESVD010000012">
    <property type="protein sequence ID" value="MBL4915042.1"/>
    <property type="molecule type" value="Genomic_DNA"/>
</dbReference>
<dbReference type="InterPro" id="IPR007443">
    <property type="entry name" value="LpoA"/>
</dbReference>
<organism evidence="9 10">
    <name type="scientific">Shewanella schlegeliana</name>
    <dbReference type="NCBI Taxonomy" id="190308"/>
    <lineage>
        <taxon>Bacteria</taxon>
        <taxon>Pseudomonadati</taxon>
        <taxon>Pseudomonadota</taxon>
        <taxon>Gammaproteobacteria</taxon>
        <taxon>Alteromonadales</taxon>
        <taxon>Shewanellaceae</taxon>
        <taxon>Shewanella</taxon>
    </lineage>
</organism>